<keyword evidence="2" id="KW-0812">Transmembrane</keyword>
<sequence>MIINLISFIRLVSELYSGALVIYALLSWFPGAYDSSLGRFLSKICDPYLRIFDRLNLNFGGISFSIMVALLALNFGTEFVVRLIVKLYYIF</sequence>
<feature type="transmembrane region" description="Helical" evidence="2">
    <location>
        <begin position="62"/>
        <end position="85"/>
    </location>
</feature>
<dbReference type="GO" id="GO:0016020">
    <property type="term" value="C:membrane"/>
    <property type="evidence" value="ECO:0007669"/>
    <property type="project" value="InterPro"/>
</dbReference>
<reference evidence="3 4" key="1">
    <citation type="submission" date="2017-05" db="EMBL/GenBank/DDBJ databases">
        <title>Vagococcus spp. assemblies.</title>
        <authorList>
            <person name="Gulvik C.A."/>
        </authorList>
    </citation>
    <scope>NUCLEOTIDE SEQUENCE [LARGE SCALE GENOMIC DNA]</scope>
    <source>
        <strain evidence="3 4">CCUG 41755</strain>
    </source>
</reference>
<comment type="similarity">
    <text evidence="1">Belongs to the YggT family.</text>
</comment>
<evidence type="ECO:0000256" key="2">
    <source>
        <dbReference type="SAM" id="Phobius"/>
    </source>
</evidence>
<dbReference type="AlphaFoldDB" id="A0A430A7T7"/>
<proteinExistence type="inferred from homology"/>
<dbReference type="OrthoDB" id="47652at2"/>
<gene>
    <name evidence="3" type="ORF">CBF31_05600</name>
</gene>
<dbReference type="InterPro" id="IPR003425">
    <property type="entry name" value="CCB3/YggT"/>
</dbReference>
<dbReference type="Pfam" id="PF02325">
    <property type="entry name" value="CCB3_YggT"/>
    <property type="match status" value="1"/>
</dbReference>
<name>A0A430A7T7_9ENTE</name>
<dbReference type="RefSeq" id="WP_126831405.1">
    <property type="nucleotide sequence ID" value="NZ_CBCRYB010000010.1"/>
</dbReference>
<dbReference type="PANTHER" id="PTHR33219">
    <property type="entry name" value="YLMG HOMOLOG PROTEIN 2, CHLOROPLASTIC"/>
    <property type="match status" value="1"/>
</dbReference>
<evidence type="ECO:0000256" key="1">
    <source>
        <dbReference type="ARBA" id="ARBA00010894"/>
    </source>
</evidence>
<evidence type="ECO:0000313" key="3">
    <source>
        <dbReference type="EMBL" id="RSU03193.1"/>
    </source>
</evidence>
<dbReference type="Proteomes" id="UP000287101">
    <property type="component" value="Unassembled WGS sequence"/>
</dbReference>
<keyword evidence="4" id="KW-1185">Reference proteome</keyword>
<evidence type="ECO:0000313" key="4">
    <source>
        <dbReference type="Proteomes" id="UP000287101"/>
    </source>
</evidence>
<accession>A0A430A7T7</accession>
<dbReference type="EMBL" id="NGJY01000002">
    <property type="protein sequence ID" value="RSU03193.1"/>
    <property type="molecule type" value="Genomic_DNA"/>
</dbReference>
<feature type="transmembrane region" description="Helical" evidence="2">
    <location>
        <begin position="12"/>
        <end position="33"/>
    </location>
</feature>
<comment type="caution">
    <text evidence="3">The sequence shown here is derived from an EMBL/GenBank/DDBJ whole genome shotgun (WGS) entry which is preliminary data.</text>
</comment>
<dbReference type="PANTHER" id="PTHR33219:SF14">
    <property type="entry name" value="PROTEIN COFACTOR ASSEMBLY OF COMPLEX C SUBUNIT B CCB3, CHLOROPLASTIC-RELATED"/>
    <property type="match status" value="1"/>
</dbReference>
<protein>
    <submittedName>
        <fullName evidence="3">YggT family protein</fullName>
    </submittedName>
</protein>
<organism evidence="3 4">
    <name type="scientific">Vagococcus fessus</name>
    <dbReference type="NCBI Taxonomy" id="120370"/>
    <lineage>
        <taxon>Bacteria</taxon>
        <taxon>Bacillati</taxon>
        <taxon>Bacillota</taxon>
        <taxon>Bacilli</taxon>
        <taxon>Lactobacillales</taxon>
        <taxon>Enterococcaceae</taxon>
        <taxon>Vagococcus</taxon>
    </lineage>
</organism>
<keyword evidence="2" id="KW-0472">Membrane</keyword>
<keyword evidence="2" id="KW-1133">Transmembrane helix</keyword>